<reference evidence="1" key="1">
    <citation type="submission" date="2023-01" db="EMBL/GenBank/DDBJ databases">
        <title>Genome assembly of the deep-sea coral Lophelia pertusa.</title>
        <authorList>
            <person name="Herrera S."/>
            <person name="Cordes E."/>
        </authorList>
    </citation>
    <scope>NUCLEOTIDE SEQUENCE</scope>
    <source>
        <strain evidence="1">USNM1676648</strain>
        <tissue evidence="1">Polyp</tissue>
    </source>
</reference>
<protein>
    <recommendedName>
        <fullName evidence="3">Receptor ligand binding region domain-containing protein</fullName>
    </recommendedName>
</protein>
<keyword evidence="2" id="KW-1185">Reference proteome</keyword>
<dbReference type="Proteomes" id="UP001163046">
    <property type="component" value="Unassembled WGS sequence"/>
</dbReference>
<dbReference type="InterPro" id="IPR028082">
    <property type="entry name" value="Peripla_BP_I"/>
</dbReference>
<dbReference type="EMBL" id="MU825423">
    <property type="protein sequence ID" value="KAJ7389934.1"/>
    <property type="molecule type" value="Genomic_DNA"/>
</dbReference>
<comment type="caution">
    <text evidence="1">The sequence shown here is derived from an EMBL/GenBank/DDBJ whole genome shotgun (WGS) entry which is preliminary data.</text>
</comment>
<name>A0A9X0A1J5_9CNID</name>
<evidence type="ECO:0000313" key="1">
    <source>
        <dbReference type="EMBL" id="KAJ7389934.1"/>
    </source>
</evidence>
<dbReference type="AlphaFoldDB" id="A0A9X0A1J5"/>
<dbReference type="SUPFAM" id="SSF53822">
    <property type="entry name" value="Periplasmic binding protein-like I"/>
    <property type="match status" value="1"/>
</dbReference>
<sequence>MEFQYSVPEGRVEVYAGAIYDAIYLYAIALNETLAAGGDKKDGRAIVHRMLNKEFEGPCPCCNTRQYFLTVNSPR</sequence>
<dbReference type="Gene3D" id="3.40.50.2300">
    <property type="match status" value="1"/>
</dbReference>
<gene>
    <name evidence="1" type="ORF">OS493_028401</name>
</gene>
<accession>A0A9X0A1J5</accession>
<evidence type="ECO:0008006" key="3">
    <source>
        <dbReference type="Google" id="ProtNLM"/>
    </source>
</evidence>
<evidence type="ECO:0000313" key="2">
    <source>
        <dbReference type="Proteomes" id="UP001163046"/>
    </source>
</evidence>
<proteinExistence type="predicted"/>
<organism evidence="1 2">
    <name type="scientific">Desmophyllum pertusum</name>
    <dbReference type="NCBI Taxonomy" id="174260"/>
    <lineage>
        <taxon>Eukaryota</taxon>
        <taxon>Metazoa</taxon>
        <taxon>Cnidaria</taxon>
        <taxon>Anthozoa</taxon>
        <taxon>Hexacorallia</taxon>
        <taxon>Scleractinia</taxon>
        <taxon>Caryophylliina</taxon>
        <taxon>Caryophylliidae</taxon>
        <taxon>Desmophyllum</taxon>
    </lineage>
</organism>